<dbReference type="NCBIfam" id="TIGR02594">
    <property type="entry name" value="TIGR02594 family protein"/>
    <property type="match status" value="1"/>
</dbReference>
<proteinExistence type="predicted"/>
<keyword evidence="2" id="KW-1185">Reference proteome</keyword>
<dbReference type="RefSeq" id="WP_339964289.1">
    <property type="nucleotide sequence ID" value="NZ_JBBHJY010000001.1"/>
</dbReference>
<dbReference type="Proteomes" id="UP001379235">
    <property type="component" value="Unassembled WGS sequence"/>
</dbReference>
<gene>
    <name evidence="1" type="ORF">WG900_01995</name>
</gene>
<evidence type="ECO:0000313" key="1">
    <source>
        <dbReference type="EMBL" id="MEJ6008683.1"/>
    </source>
</evidence>
<sequence>MIDVPQTYRWLLAITLPRTIECALALLGVQEVVGKGSNRTIIGWRDELNAAGVPITGYADDDIPWCGLFAAIVCHRAGKPVVKAPLWARNWASFGSKADKASLGDVLVFVRNGGGHVGFYVGEDATCYHVLGGNQSNRVSITRIEKARCIAARRPPYTNQPASVLPFRLAATGTVSSNEA</sequence>
<dbReference type="EMBL" id="JBBHJY010000001">
    <property type="protein sequence ID" value="MEJ6008683.1"/>
    <property type="molecule type" value="Genomic_DNA"/>
</dbReference>
<accession>A0ABU8S3Z1</accession>
<comment type="caution">
    <text evidence="1">The sequence shown here is derived from an EMBL/GenBank/DDBJ whole genome shotgun (WGS) entry which is preliminary data.</text>
</comment>
<reference evidence="1 2" key="1">
    <citation type="submission" date="2024-03" db="EMBL/GenBank/DDBJ databases">
        <authorList>
            <person name="Jo J.-H."/>
        </authorList>
    </citation>
    <scope>NUCLEOTIDE SEQUENCE [LARGE SCALE GENOMIC DNA]</scope>
    <source>
        <strain evidence="1 2">AS3R-12</strain>
    </source>
</reference>
<protein>
    <submittedName>
        <fullName evidence="1">TIGR02594 family protein</fullName>
    </submittedName>
</protein>
<organism evidence="1 2">
    <name type="scientific">Novosphingobium aquae</name>
    <dbReference type="NCBI Taxonomy" id="3133435"/>
    <lineage>
        <taxon>Bacteria</taxon>
        <taxon>Pseudomonadati</taxon>
        <taxon>Pseudomonadota</taxon>
        <taxon>Alphaproteobacteria</taxon>
        <taxon>Sphingomonadales</taxon>
        <taxon>Sphingomonadaceae</taxon>
        <taxon>Novosphingobium</taxon>
    </lineage>
</organism>
<name>A0ABU8S3Z1_9SPHN</name>
<evidence type="ECO:0000313" key="2">
    <source>
        <dbReference type="Proteomes" id="UP001379235"/>
    </source>
</evidence>
<dbReference type="InterPro" id="IPR013423">
    <property type="entry name" value="CHP02594"/>
</dbReference>